<feature type="compositionally biased region" description="Basic residues" evidence="1">
    <location>
        <begin position="47"/>
        <end position="60"/>
    </location>
</feature>
<evidence type="ECO:0000313" key="2">
    <source>
        <dbReference type="EMBL" id="KAK2020516.1"/>
    </source>
</evidence>
<comment type="caution">
    <text evidence="2">The sequence shown here is derived from an EMBL/GenBank/DDBJ whole genome shotgun (WGS) entry which is preliminary data.</text>
</comment>
<protein>
    <submittedName>
        <fullName evidence="2">Uncharacterized protein</fullName>
    </submittedName>
</protein>
<proteinExistence type="predicted"/>
<organism evidence="2 3">
    <name type="scientific">Colletotrichum zoysiae</name>
    <dbReference type="NCBI Taxonomy" id="1216348"/>
    <lineage>
        <taxon>Eukaryota</taxon>
        <taxon>Fungi</taxon>
        <taxon>Dikarya</taxon>
        <taxon>Ascomycota</taxon>
        <taxon>Pezizomycotina</taxon>
        <taxon>Sordariomycetes</taxon>
        <taxon>Hypocreomycetidae</taxon>
        <taxon>Glomerellales</taxon>
        <taxon>Glomerellaceae</taxon>
        <taxon>Colletotrichum</taxon>
        <taxon>Colletotrichum graminicola species complex</taxon>
    </lineage>
</organism>
<feature type="region of interest" description="Disordered" evidence="1">
    <location>
        <begin position="1"/>
        <end position="66"/>
    </location>
</feature>
<gene>
    <name evidence="2" type="ORF">LX32DRAFT_647317</name>
</gene>
<evidence type="ECO:0000256" key="1">
    <source>
        <dbReference type="SAM" id="MobiDB-lite"/>
    </source>
</evidence>
<dbReference type="Proteomes" id="UP001232148">
    <property type="component" value="Unassembled WGS sequence"/>
</dbReference>
<evidence type="ECO:0000313" key="3">
    <source>
        <dbReference type="Proteomes" id="UP001232148"/>
    </source>
</evidence>
<accession>A0AAD9LSW4</accession>
<dbReference type="AlphaFoldDB" id="A0AAD9LSW4"/>
<dbReference type="PROSITE" id="PS51257">
    <property type="entry name" value="PROKAR_LIPOPROTEIN"/>
    <property type="match status" value="1"/>
</dbReference>
<reference evidence="2" key="1">
    <citation type="submission" date="2021-06" db="EMBL/GenBank/DDBJ databases">
        <title>Comparative genomics, transcriptomics and evolutionary studies reveal genomic signatures of adaptation to plant cell wall in hemibiotrophic fungi.</title>
        <authorList>
            <consortium name="DOE Joint Genome Institute"/>
            <person name="Baroncelli R."/>
            <person name="Diaz J.F."/>
            <person name="Benocci T."/>
            <person name="Peng M."/>
            <person name="Battaglia E."/>
            <person name="Haridas S."/>
            <person name="Andreopoulos W."/>
            <person name="Labutti K."/>
            <person name="Pangilinan J."/>
            <person name="Floch G.L."/>
            <person name="Makela M.R."/>
            <person name="Henrissat B."/>
            <person name="Grigoriev I.V."/>
            <person name="Crouch J.A."/>
            <person name="De Vries R.P."/>
            <person name="Sukno S.A."/>
            <person name="Thon M.R."/>
        </authorList>
    </citation>
    <scope>NUCLEOTIDE SEQUENCE</scope>
    <source>
        <strain evidence="2">MAFF235873</strain>
    </source>
</reference>
<dbReference type="EMBL" id="MU843227">
    <property type="protein sequence ID" value="KAK2020516.1"/>
    <property type="molecule type" value="Genomic_DNA"/>
</dbReference>
<name>A0AAD9LSW4_9PEZI</name>
<sequence>MEELCRRPTLSSTPVPSGPPPPFSVVGCEASPPAAARHQKEGGGRLRGPRRHERASKHHPGAPLTVCVPIRLPPVEEGGGSFSGFVRQMKSKAKQSMAT</sequence>
<keyword evidence="3" id="KW-1185">Reference proteome</keyword>